<feature type="domain" description="Tail specific protease" evidence="2">
    <location>
        <begin position="139"/>
        <end position="345"/>
    </location>
</feature>
<gene>
    <name evidence="3" type="ORF">SAMN04488522_10275</name>
</gene>
<evidence type="ECO:0000256" key="1">
    <source>
        <dbReference type="SAM" id="SignalP"/>
    </source>
</evidence>
<feature type="signal peptide" evidence="1">
    <location>
        <begin position="1"/>
        <end position="18"/>
    </location>
</feature>
<dbReference type="PANTHER" id="PTHR32060:SF22">
    <property type="entry name" value="CARBOXYL-TERMINAL-PROCESSING PEPTIDASE 3, CHLOROPLASTIC"/>
    <property type="match status" value="1"/>
</dbReference>
<dbReference type="STRING" id="288992.SAMN04488522_10275"/>
<evidence type="ECO:0000313" key="4">
    <source>
        <dbReference type="Proteomes" id="UP000184287"/>
    </source>
</evidence>
<dbReference type="GO" id="GO:0008236">
    <property type="term" value="F:serine-type peptidase activity"/>
    <property type="evidence" value="ECO:0007669"/>
    <property type="project" value="InterPro"/>
</dbReference>
<dbReference type="GO" id="GO:0006508">
    <property type="term" value="P:proteolysis"/>
    <property type="evidence" value="ECO:0007669"/>
    <property type="project" value="InterPro"/>
</dbReference>
<dbReference type="AlphaFoldDB" id="A0A1M4YUZ0"/>
<protein>
    <submittedName>
        <fullName evidence="3">Peptidase family S41</fullName>
    </submittedName>
</protein>
<feature type="chain" id="PRO_5009908503" evidence="1">
    <location>
        <begin position="19"/>
        <end position="363"/>
    </location>
</feature>
<keyword evidence="1" id="KW-0732">Signal</keyword>
<dbReference type="Pfam" id="PF03572">
    <property type="entry name" value="Peptidase_S41"/>
    <property type="match status" value="1"/>
</dbReference>
<reference evidence="4" key="1">
    <citation type="submission" date="2016-11" db="EMBL/GenBank/DDBJ databases">
        <authorList>
            <person name="Varghese N."/>
            <person name="Submissions S."/>
        </authorList>
    </citation>
    <scope>NUCLEOTIDE SEQUENCE [LARGE SCALE GENOMIC DNA]</scope>
    <source>
        <strain evidence="4">DSM 16990</strain>
    </source>
</reference>
<dbReference type="Proteomes" id="UP000184287">
    <property type="component" value="Unassembled WGS sequence"/>
</dbReference>
<proteinExistence type="predicted"/>
<dbReference type="InterPro" id="IPR005151">
    <property type="entry name" value="Tail-specific_protease"/>
</dbReference>
<dbReference type="RefSeq" id="WP_159441068.1">
    <property type="nucleotide sequence ID" value="NZ_FQUQ01000002.1"/>
</dbReference>
<organism evidence="3 4">
    <name type="scientific">Pedobacter caeni</name>
    <dbReference type="NCBI Taxonomy" id="288992"/>
    <lineage>
        <taxon>Bacteria</taxon>
        <taxon>Pseudomonadati</taxon>
        <taxon>Bacteroidota</taxon>
        <taxon>Sphingobacteriia</taxon>
        <taxon>Sphingobacteriales</taxon>
        <taxon>Sphingobacteriaceae</taxon>
        <taxon>Pedobacter</taxon>
    </lineage>
</organism>
<dbReference type="PANTHER" id="PTHR32060">
    <property type="entry name" value="TAIL-SPECIFIC PROTEASE"/>
    <property type="match status" value="1"/>
</dbReference>
<dbReference type="InterPro" id="IPR029045">
    <property type="entry name" value="ClpP/crotonase-like_dom_sf"/>
</dbReference>
<accession>A0A1M4YUZ0</accession>
<name>A0A1M4YUZ0_9SPHI</name>
<dbReference type="OrthoDB" id="2327485at2"/>
<sequence length="363" mass="41037">MKNLLTLFLITSSINLLAQNCNCLLNFDYMTSKVSKNYSGYQAKVNPENQVKFDLFTKELREKAAGVKATDSCFILLKTWTNYFRDQHLKVQLNGDYRKANPEKVKQINAHFSVKKETVAEVLSSQTEIKALDEASILLRLPSFEWSEKKIIDSLLKTQEVSLKKSPYWIIDLRGNGGGTDYTFQSLIPYLYTQPILSKPDEYWSSEDNIAILEKNLKGLNAAAPQRNILMSIISLMQKNPGQFVNPSGKDLFSITLDSVNAYPKKIAILVDKGTLSSAESFLLMARQSKKVTLFGENSGGSLDYANVQYFDIPCDDYSLSIAISRSKRLPEHPIDNTGIPVDVKIKPLEKDKIRFIRLLQNP</sequence>
<dbReference type="EMBL" id="FQUQ01000002">
    <property type="protein sequence ID" value="SHF09573.1"/>
    <property type="molecule type" value="Genomic_DNA"/>
</dbReference>
<dbReference type="SUPFAM" id="SSF52096">
    <property type="entry name" value="ClpP/crotonase"/>
    <property type="match status" value="1"/>
</dbReference>
<evidence type="ECO:0000313" key="3">
    <source>
        <dbReference type="EMBL" id="SHF09573.1"/>
    </source>
</evidence>
<dbReference type="GO" id="GO:0004175">
    <property type="term" value="F:endopeptidase activity"/>
    <property type="evidence" value="ECO:0007669"/>
    <property type="project" value="TreeGrafter"/>
</dbReference>
<dbReference type="Gene3D" id="3.90.226.10">
    <property type="entry name" value="2-enoyl-CoA Hydratase, Chain A, domain 1"/>
    <property type="match status" value="1"/>
</dbReference>
<keyword evidence="4" id="KW-1185">Reference proteome</keyword>
<evidence type="ECO:0000259" key="2">
    <source>
        <dbReference type="Pfam" id="PF03572"/>
    </source>
</evidence>